<reference evidence="1" key="2">
    <citation type="submission" date="2020-09" db="EMBL/GenBank/DDBJ databases">
        <authorList>
            <person name="Sun Q."/>
            <person name="Kim S."/>
        </authorList>
    </citation>
    <scope>NUCLEOTIDE SEQUENCE</scope>
    <source>
        <strain evidence="1">KCTC 42731</strain>
    </source>
</reference>
<sequence length="397" mass="44988">MLRNFWLALTGAYCSVVSYHALADNEQKVQWHGFVAQGAIDADGSNFVNDDESASLALTELGINASYQLTNDIRLAGQATYLNGGNRYPDGFSLDYFLVDWSVFSNEKWQTNLYIGRIKNYHWLYSATRDVPMTRPSIILPQSVYFDATRNLSIGGDGAALTAKYFSDSYGDFDFNISSSESDISSEQSRILLGPKSQGKLKHNKDLQTSIYWQPDMSSWRFGLALTDADFSYLSGDFSGFLDGTIGLKRYYFNGEYHGEKWTFSYELLQETMEINGLLSKNFTRKPTGQGGFAQVEYLYNSDVKILARAEHYYADRKDKTGTKLNQISGGTIPQHFGYQHEFVVGTTVDLATNLQLQLEHHWIKGTARLTPVVIPNSEVNDDEYWQLAAIQFVYWF</sequence>
<name>A0A919EMS2_9GAMM</name>
<organism evidence="1 2">
    <name type="scientific">Thalassotalea marina</name>
    <dbReference type="NCBI Taxonomy" id="1673741"/>
    <lineage>
        <taxon>Bacteria</taxon>
        <taxon>Pseudomonadati</taxon>
        <taxon>Pseudomonadota</taxon>
        <taxon>Gammaproteobacteria</taxon>
        <taxon>Alteromonadales</taxon>
        <taxon>Colwelliaceae</taxon>
        <taxon>Thalassotalea</taxon>
    </lineage>
</organism>
<dbReference type="AlphaFoldDB" id="A0A919EMS2"/>
<keyword evidence="2" id="KW-1185">Reference proteome</keyword>
<dbReference type="RefSeq" id="WP_189773842.1">
    <property type="nucleotide sequence ID" value="NZ_BNCK01000010.1"/>
</dbReference>
<evidence type="ECO:0000313" key="1">
    <source>
        <dbReference type="EMBL" id="GHG04414.1"/>
    </source>
</evidence>
<reference evidence="1" key="1">
    <citation type="journal article" date="2014" name="Int. J. Syst. Evol. Microbiol.">
        <title>Complete genome sequence of Corynebacterium casei LMG S-19264T (=DSM 44701T), isolated from a smear-ripened cheese.</title>
        <authorList>
            <consortium name="US DOE Joint Genome Institute (JGI-PGF)"/>
            <person name="Walter F."/>
            <person name="Albersmeier A."/>
            <person name="Kalinowski J."/>
            <person name="Ruckert C."/>
        </authorList>
    </citation>
    <scope>NUCLEOTIDE SEQUENCE</scope>
    <source>
        <strain evidence="1">KCTC 42731</strain>
    </source>
</reference>
<comment type="caution">
    <text evidence="1">The sequence shown here is derived from an EMBL/GenBank/DDBJ whole genome shotgun (WGS) entry which is preliminary data.</text>
</comment>
<dbReference type="SUPFAM" id="SSF56935">
    <property type="entry name" value="Porins"/>
    <property type="match status" value="1"/>
</dbReference>
<evidence type="ECO:0008006" key="3">
    <source>
        <dbReference type="Google" id="ProtNLM"/>
    </source>
</evidence>
<accession>A0A919EMS2</accession>
<dbReference type="EMBL" id="BNCK01000010">
    <property type="protein sequence ID" value="GHG04414.1"/>
    <property type="molecule type" value="Genomic_DNA"/>
</dbReference>
<dbReference type="Proteomes" id="UP000623842">
    <property type="component" value="Unassembled WGS sequence"/>
</dbReference>
<proteinExistence type="predicted"/>
<evidence type="ECO:0000313" key="2">
    <source>
        <dbReference type="Proteomes" id="UP000623842"/>
    </source>
</evidence>
<gene>
    <name evidence="1" type="ORF">GCM10017161_37450</name>
</gene>
<protein>
    <recommendedName>
        <fullName evidence="3">Porin</fullName>
    </recommendedName>
</protein>